<evidence type="ECO:0000256" key="2">
    <source>
        <dbReference type="ARBA" id="ARBA00007441"/>
    </source>
</evidence>
<dbReference type="InterPro" id="IPR015421">
    <property type="entry name" value="PyrdxlP-dep_Trfase_major"/>
</dbReference>
<dbReference type="PANTHER" id="PTHR42790:SF19">
    <property type="entry name" value="KYNURENINE_ALPHA-AMINOADIPATE AMINOTRANSFERASE, MITOCHONDRIAL"/>
    <property type="match status" value="1"/>
</dbReference>
<evidence type="ECO:0000256" key="5">
    <source>
        <dbReference type="ARBA" id="ARBA00022679"/>
    </source>
</evidence>
<dbReference type="PANTHER" id="PTHR42790">
    <property type="entry name" value="AMINOTRANSFERASE"/>
    <property type="match status" value="1"/>
</dbReference>
<dbReference type="CDD" id="cd00609">
    <property type="entry name" value="AAT_like"/>
    <property type="match status" value="1"/>
</dbReference>
<dbReference type="EC" id="2.6.1.39" evidence="8"/>
<dbReference type="GO" id="GO:1901605">
    <property type="term" value="P:alpha-amino acid metabolic process"/>
    <property type="evidence" value="ECO:0007669"/>
    <property type="project" value="TreeGrafter"/>
</dbReference>
<dbReference type="AlphaFoldDB" id="A0A644ZI86"/>
<dbReference type="EMBL" id="VSSQ01009064">
    <property type="protein sequence ID" value="MPM40612.1"/>
    <property type="molecule type" value="Genomic_DNA"/>
</dbReference>
<protein>
    <submittedName>
        <fullName evidence="8">2-aminoadipate transaminase</fullName>
        <ecNumber evidence="8">2.6.1.39</ecNumber>
    </submittedName>
</protein>
<dbReference type="InterPro" id="IPR050859">
    <property type="entry name" value="Class-I_PLP-dep_aminotransf"/>
</dbReference>
<evidence type="ECO:0000256" key="4">
    <source>
        <dbReference type="ARBA" id="ARBA00022576"/>
    </source>
</evidence>
<dbReference type="GO" id="GO:0047536">
    <property type="term" value="F:2-aminoadipate transaminase activity"/>
    <property type="evidence" value="ECO:0007669"/>
    <property type="project" value="UniProtKB-EC"/>
</dbReference>
<keyword evidence="5 8" id="KW-0808">Transferase</keyword>
<reference evidence="8" key="1">
    <citation type="submission" date="2019-08" db="EMBL/GenBank/DDBJ databases">
        <authorList>
            <person name="Kucharzyk K."/>
            <person name="Murdoch R.W."/>
            <person name="Higgins S."/>
            <person name="Loffler F."/>
        </authorList>
    </citation>
    <scope>NUCLEOTIDE SEQUENCE</scope>
</reference>
<evidence type="ECO:0000256" key="3">
    <source>
        <dbReference type="ARBA" id="ARBA00011738"/>
    </source>
</evidence>
<dbReference type="Gene3D" id="3.40.640.10">
    <property type="entry name" value="Type I PLP-dependent aspartate aminotransferase-like (Major domain)"/>
    <property type="match status" value="1"/>
</dbReference>
<organism evidence="8">
    <name type="scientific">bioreactor metagenome</name>
    <dbReference type="NCBI Taxonomy" id="1076179"/>
    <lineage>
        <taxon>unclassified sequences</taxon>
        <taxon>metagenomes</taxon>
        <taxon>ecological metagenomes</taxon>
    </lineage>
</organism>
<dbReference type="GO" id="GO:0030170">
    <property type="term" value="F:pyridoxal phosphate binding"/>
    <property type="evidence" value="ECO:0007669"/>
    <property type="project" value="InterPro"/>
</dbReference>
<dbReference type="InterPro" id="IPR015424">
    <property type="entry name" value="PyrdxlP-dep_Trfase"/>
</dbReference>
<dbReference type="InterPro" id="IPR015422">
    <property type="entry name" value="PyrdxlP-dep_Trfase_small"/>
</dbReference>
<sequence>MNTYWDALYSHSALQIKPSPIRDIFHVIRKPGMISFAGGMPDPDIFPIEQFYEATSIIKREGRDILQYGITEGYPPLKEFLIEWLKPRLGHKVEMDEMLITSGSIQAADLLTLSTIDKDDYVITEEPTFLGTTIDMYNHGARFICVPCDSEGMQVEQLPELIEKARSEGKKIKYIYTIPNFNNPSGATMSLLRRKKLISIANQYGIAILEDDPYGYIRFEGEHLPSLFSLDTSGLVIYAGSFSKILAPGTRVAWCCGNKDIIRKMAVFKQGVDTCTSVVAQALVYEYCRLGHLDNFLPRIVEHYRQKRNHMKDALQFHIPQKTASYNIPSGGFFFWVKTPDILAEDLFEKALEKNVAFVKGAPFFPNGGGEHHFRLCYTFASPEMIDEGIRRLAESMEELL</sequence>
<name>A0A644ZI86_9ZZZZ</name>
<comment type="subunit">
    <text evidence="3">Homodimer.</text>
</comment>
<evidence type="ECO:0000256" key="6">
    <source>
        <dbReference type="ARBA" id="ARBA00022898"/>
    </source>
</evidence>
<evidence type="ECO:0000313" key="8">
    <source>
        <dbReference type="EMBL" id="MPM40612.1"/>
    </source>
</evidence>
<feature type="domain" description="Aminotransferase class I/classII large" evidence="7">
    <location>
        <begin position="59"/>
        <end position="393"/>
    </location>
</feature>
<dbReference type="FunFam" id="3.40.640.10:FF:000053">
    <property type="entry name" value="Aminotransferase, class I"/>
    <property type="match status" value="1"/>
</dbReference>
<dbReference type="Gene3D" id="3.90.1150.10">
    <property type="entry name" value="Aspartate Aminotransferase, domain 1"/>
    <property type="match status" value="1"/>
</dbReference>
<keyword evidence="6" id="KW-0663">Pyridoxal phosphate</keyword>
<proteinExistence type="inferred from homology"/>
<evidence type="ECO:0000259" key="7">
    <source>
        <dbReference type="Pfam" id="PF00155"/>
    </source>
</evidence>
<gene>
    <name evidence="8" type="primary">lysN_17</name>
    <name evidence="8" type="ORF">SDC9_87256</name>
</gene>
<accession>A0A644ZI86</accession>
<comment type="caution">
    <text evidence="8">The sequence shown here is derived from an EMBL/GenBank/DDBJ whole genome shotgun (WGS) entry which is preliminary data.</text>
</comment>
<evidence type="ECO:0000256" key="1">
    <source>
        <dbReference type="ARBA" id="ARBA00001933"/>
    </source>
</evidence>
<comment type="similarity">
    <text evidence="2">Belongs to the class-I pyridoxal-phosphate-dependent aminotransferase family.</text>
</comment>
<comment type="cofactor">
    <cofactor evidence="1">
        <name>pyridoxal 5'-phosphate</name>
        <dbReference type="ChEBI" id="CHEBI:597326"/>
    </cofactor>
</comment>
<dbReference type="SUPFAM" id="SSF53383">
    <property type="entry name" value="PLP-dependent transferases"/>
    <property type="match status" value="1"/>
</dbReference>
<keyword evidence="4 8" id="KW-0032">Aminotransferase</keyword>
<dbReference type="InterPro" id="IPR004839">
    <property type="entry name" value="Aminotransferase_I/II_large"/>
</dbReference>
<dbReference type="Pfam" id="PF00155">
    <property type="entry name" value="Aminotran_1_2"/>
    <property type="match status" value="1"/>
</dbReference>